<protein>
    <submittedName>
        <fullName evidence="6">EamA family transporter</fullName>
    </submittedName>
</protein>
<evidence type="ECO:0000259" key="5">
    <source>
        <dbReference type="Pfam" id="PF00892"/>
    </source>
</evidence>
<feature type="domain" description="EamA" evidence="5">
    <location>
        <begin position="13"/>
        <end position="140"/>
    </location>
</feature>
<feature type="transmembrane region" description="Helical" evidence="4">
    <location>
        <begin position="151"/>
        <end position="171"/>
    </location>
</feature>
<feature type="transmembrane region" description="Helical" evidence="4">
    <location>
        <begin position="12"/>
        <end position="32"/>
    </location>
</feature>
<dbReference type="InterPro" id="IPR000620">
    <property type="entry name" value="EamA_dom"/>
</dbReference>
<feature type="transmembrane region" description="Helical" evidence="4">
    <location>
        <begin position="245"/>
        <end position="264"/>
    </location>
</feature>
<organism evidence="6 7">
    <name type="scientific">Paenibacillus athensensis</name>
    <dbReference type="NCBI Taxonomy" id="1967502"/>
    <lineage>
        <taxon>Bacteria</taxon>
        <taxon>Bacillati</taxon>
        <taxon>Bacillota</taxon>
        <taxon>Bacilli</taxon>
        <taxon>Bacillales</taxon>
        <taxon>Paenibacillaceae</taxon>
        <taxon>Paenibacillus</taxon>
    </lineage>
</organism>
<evidence type="ECO:0000256" key="2">
    <source>
        <dbReference type="ARBA" id="ARBA00007362"/>
    </source>
</evidence>
<keyword evidence="4" id="KW-0472">Membrane</keyword>
<feature type="transmembrane region" description="Helical" evidence="4">
    <location>
        <begin position="183"/>
        <end position="203"/>
    </location>
</feature>
<evidence type="ECO:0000313" key="6">
    <source>
        <dbReference type="EMBL" id="TFE91954.1"/>
    </source>
</evidence>
<feature type="region of interest" description="Disordered" evidence="3">
    <location>
        <begin position="291"/>
        <end position="314"/>
    </location>
</feature>
<feature type="domain" description="EamA" evidence="5">
    <location>
        <begin position="154"/>
        <end position="287"/>
    </location>
</feature>
<evidence type="ECO:0000256" key="1">
    <source>
        <dbReference type="ARBA" id="ARBA00004127"/>
    </source>
</evidence>
<dbReference type="Pfam" id="PF00892">
    <property type="entry name" value="EamA"/>
    <property type="match status" value="2"/>
</dbReference>
<feature type="transmembrane region" description="Helical" evidence="4">
    <location>
        <begin position="71"/>
        <end position="88"/>
    </location>
</feature>
<evidence type="ECO:0000256" key="3">
    <source>
        <dbReference type="SAM" id="MobiDB-lite"/>
    </source>
</evidence>
<dbReference type="EMBL" id="MYFO01000001">
    <property type="protein sequence ID" value="TFE91954.1"/>
    <property type="molecule type" value="Genomic_DNA"/>
</dbReference>
<sequence length="314" mass="34356">MSAQDKPQLWIPYLVVIGMIAISFSAIFVRWSEAPASIIAMYRLLLTNVCMLPFIWRFIPEMRSLRLLDSFKLAASGAGLGLHFMFWMDSLNYTTVASSTAILTLEPILVTIGAYMLFRQKTGFVAQISMTVAIIGAICIGWGDFRFSGSALHGDLLSFLSTVAVAVHMLLGKSLRARISAFVYSFFVFLYAGGVLLVYNLALGSPLLGYPAREWGNFLLLAIVPTVFGHYIFNWLLKYMKTASVSMIVLGEPLGATLLAYMLLGERITLLQLGAGAILLVGVAFFLRSSEGEEPTPAGSAKQEPAAEPLRQTD</sequence>
<dbReference type="PANTHER" id="PTHR22911">
    <property type="entry name" value="ACYL-MALONYL CONDENSING ENZYME-RELATED"/>
    <property type="match status" value="1"/>
</dbReference>
<dbReference type="Proteomes" id="UP000298246">
    <property type="component" value="Unassembled WGS sequence"/>
</dbReference>
<feature type="transmembrane region" description="Helical" evidence="4">
    <location>
        <begin position="270"/>
        <end position="287"/>
    </location>
</feature>
<dbReference type="GO" id="GO:0016020">
    <property type="term" value="C:membrane"/>
    <property type="evidence" value="ECO:0007669"/>
    <property type="project" value="InterPro"/>
</dbReference>
<feature type="transmembrane region" description="Helical" evidence="4">
    <location>
        <begin position="100"/>
        <end position="118"/>
    </location>
</feature>
<comment type="subcellular location">
    <subcellularLocation>
        <location evidence="1">Endomembrane system</location>
        <topology evidence="1">Multi-pass membrane protein</topology>
    </subcellularLocation>
</comment>
<accession>A0A4Y8QAM1</accession>
<feature type="transmembrane region" description="Helical" evidence="4">
    <location>
        <begin position="125"/>
        <end position="145"/>
    </location>
</feature>
<feature type="transmembrane region" description="Helical" evidence="4">
    <location>
        <begin position="215"/>
        <end position="233"/>
    </location>
</feature>
<dbReference type="RefSeq" id="WP_209280640.1">
    <property type="nucleotide sequence ID" value="NZ_MYFO02000001.1"/>
</dbReference>
<comment type="similarity">
    <text evidence="2">Belongs to the EamA transporter family.</text>
</comment>
<dbReference type="InterPro" id="IPR037185">
    <property type="entry name" value="EmrE-like"/>
</dbReference>
<proteinExistence type="inferred from homology"/>
<gene>
    <name evidence="6" type="ORF">B5M42_01580</name>
</gene>
<keyword evidence="4" id="KW-0812">Transmembrane</keyword>
<keyword evidence="7" id="KW-1185">Reference proteome</keyword>
<feature type="transmembrane region" description="Helical" evidence="4">
    <location>
        <begin position="38"/>
        <end position="59"/>
    </location>
</feature>
<reference evidence="6 7" key="1">
    <citation type="submission" date="2017-03" db="EMBL/GenBank/DDBJ databases">
        <title>Isolation of Levoglucosan Utilizing Bacteria.</title>
        <authorList>
            <person name="Arya A.S."/>
        </authorList>
    </citation>
    <scope>NUCLEOTIDE SEQUENCE [LARGE SCALE GENOMIC DNA]</scope>
    <source>
        <strain evidence="6 7">MEC069</strain>
    </source>
</reference>
<dbReference type="SUPFAM" id="SSF103481">
    <property type="entry name" value="Multidrug resistance efflux transporter EmrE"/>
    <property type="match status" value="2"/>
</dbReference>
<comment type="caution">
    <text evidence="6">The sequence shown here is derived from an EMBL/GenBank/DDBJ whole genome shotgun (WGS) entry which is preliminary data.</text>
</comment>
<dbReference type="PANTHER" id="PTHR22911:SF76">
    <property type="entry name" value="EAMA DOMAIN-CONTAINING PROTEIN"/>
    <property type="match status" value="1"/>
</dbReference>
<dbReference type="AlphaFoldDB" id="A0A4Y8QAM1"/>
<name>A0A4Y8QAM1_9BACL</name>
<keyword evidence="4" id="KW-1133">Transmembrane helix</keyword>
<evidence type="ECO:0000313" key="7">
    <source>
        <dbReference type="Proteomes" id="UP000298246"/>
    </source>
</evidence>
<evidence type="ECO:0000256" key="4">
    <source>
        <dbReference type="SAM" id="Phobius"/>
    </source>
</evidence>